<organism evidence="1 2">
    <name type="scientific">Bodo saltans</name>
    <name type="common">Flagellated protozoan</name>
    <dbReference type="NCBI Taxonomy" id="75058"/>
    <lineage>
        <taxon>Eukaryota</taxon>
        <taxon>Discoba</taxon>
        <taxon>Euglenozoa</taxon>
        <taxon>Kinetoplastea</taxon>
        <taxon>Metakinetoplastina</taxon>
        <taxon>Eubodonida</taxon>
        <taxon>Bodonidae</taxon>
        <taxon>Bodo</taxon>
    </lineage>
</organism>
<evidence type="ECO:0000313" key="1">
    <source>
        <dbReference type="EMBL" id="CUG85780.1"/>
    </source>
</evidence>
<proteinExistence type="predicted"/>
<dbReference type="VEuPathDB" id="TriTrypDB:BSAL_90695"/>
<dbReference type="AlphaFoldDB" id="A0A0S4J9P7"/>
<reference evidence="2" key="1">
    <citation type="submission" date="2015-09" db="EMBL/GenBank/DDBJ databases">
        <authorList>
            <consortium name="Pathogen Informatics"/>
        </authorList>
    </citation>
    <scope>NUCLEOTIDE SEQUENCE [LARGE SCALE GENOMIC DNA]</scope>
    <source>
        <strain evidence="2">Lake Konstanz</strain>
    </source>
</reference>
<keyword evidence="2" id="KW-1185">Reference proteome</keyword>
<accession>A0A0S4J9P7</accession>
<gene>
    <name evidence="1" type="ORF">BSAL_90695</name>
</gene>
<name>A0A0S4J9P7_BODSA</name>
<evidence type="ECO:0000313" key="2">
    <source>
        <dbReference type="Proteomes" id="UP000051952"/>
    </source>
</evidence>
<dbReference type="Proteomes" id="UP000051952">
    <property type="component" value="Unassembled WGS sequence"/>
</dbReference>
<dbReference type="EMBL" id="CYKH01001196">
    <property type="protein sequence ID" value="CUG85780.1"/>
    <property type="molecule type" value="Genomic_DNA"/>
</dbReference>
<sequence>MTTSCAVFNLDTISGALLRGVVMVSNVSLRFKQAYFASSSTSMVRISQVSVQQSSITLSFCAISGVTDRTWPAFLVAADSAHLSEAILTVINPLVESVTVASLQGAIHFVNTTVLMSNVTVVDASLNVAQLPLTMVQLASVTMSGSTISVQDVSIASVGRVILVDLLSTLILNSSVSIVNSGVNSSEALFLRLMYVESQNHHTGLEAVQFLCSNSHISASSALVFFAINVSLTSTDIIVSNSTISTTALHIAVFFSNLIWDAVRLIVVDSYLAGSNPVYYSDITGVNSNITVLTSTLYSVCGDPTYALGLNSVSLRDTHVQLSDTSIIASNCVAAGAQYGVVISNSTLHSVRLVVHLSRIVSCAPLLLLSSTFISTALDLSVEDNVTMPSAATTAFVRIVLSVISTQSSLVVKMPQEVVFLGTRSDLAALAVYVATITDGSTLSFVGRSSSIVWPNTTLIVFWTLVSMNSSISLIDVAVTETNILQGSVYVERSDIFDSELVLSNVSRLQLDATGSATTVDANITVTVYWSRFASTQVNQFLVITLPDDHGRTHTNVRLISSSVFAQWPNFPATRLVVLTCADPHHNTAQPSLSLSIYTEQLFAYGMTSLIDNECPTINFLSLTFDREVSHHVVQLVGPPLLHIAVESAASRTPQNCIKRITKRDWRLNHRCCVSVQLFVRSRCNTAMQSSMGQ</sequence>
<protein>
    <submittedName>
        <fullName evidence="1">Uncharacterized protein</fullName>
    </submittedName>
</protein>